<organism evidence="2">
    <name type="scientific">Arundo donax</name>
    <name type="common">Giant reed</name>
    <name type="synonym">Donax arundinaceus</name>
    <dbReference type="NCBI Taxonomy" id="35708"/>
    <lineage>
        <taxon>Eukaryota</taxon>
        <taxon>Viridiplantae</taxon>
        <taxon>Streptophyta</taxon>
        <taxon>Embryophyta</taxon>
        <taxon>Tracheophyta</taxon>
        <taxon>Spermatophyta</taxon>
        <taxon>Magnoliopsida</taxon>
        <taxon>Liliopsida</taxon>
        <taxon>Poales</taxon>
        <taxon>Poaceae</taxon>
        <taxon>PACMAD clade</taxon>
        <taxon>Arundinoideae</taxon>
        <taxon>Arundineae</taxon>
        <taxon>Arundo</taxon>
    </lineage>
</organism>
<name>A0A0A9F0W1_ARUDO</name>
<protein>
    <submittedName>
        <fullName evidence="2">Uncharacterized protein</fullName>
    </submittedName>
</protein>
<feature type="region of interest" description="Disordered" evidence="1">
    <location>
        <begin position="131"/>
        <end position="183"/>
    </location>
</feature>
<accession>A0A0A9F0W1</accession>
<feature type="region of interest" description="Disordered" evidence="1">
    <location>
        <begin position="90"/>
        <end position="117"/>
    </location>
</feature>
<evidence type="ECO:0000313" key="2">
    <source>
        <dbReference type="EMBL" id="JAE05972.1"/>
    </source>
</evidence>
<reference evidence="2" key="2">
    <citation type="journal article" date="2015" name="Data Brief">
        <title>Shoot transcriptome of the giant reed, Arundo donax.</title>
        <authorList>
            <person name="Barrero R.A."/>
            <person name="Guerrero F.D."/>
            <person name="Moolhuijzen P."/>
            <person name="Goolsby J.A."/>
            <person name="Tidwell J."/>
            <person name="Bellgard S.E."/>
            <person name="Bellgard M.I."/>
        </authorList>
    </citation>
    <scope>NUCLEOTIDE SEQUENCE</scope>
    <source>
        <tissue evidence="2">Shoot tissue taken approximately 20 cm above the soil surface</tissue>
    </source>
</reference>
<dbReference type="EMBL" id="GBRH01191924">
    <property type="protein sequence ID" value="JAE05972.1"/>
    <property type="molecule type" value="Transcribed_RNA"/>
</dbReference>
<feature type="compositionally biased region" description="Basic and acidic residues" evidence="1">
    <location>
        <begin position="173"/>
        <end position="183"/>
    </location>
</feature>
<feature type="compositionally biased region" description="Low complexity" evidence="1">
    <location>
        <begin position="158"/>
        <end position="167"/>
    </location>
</feature>
<dbReference type="AlphaFoldDB" id="A0A0A9F0W1"/>
<reference evidence="2" key="1">
    <citation type="submission" date="2014-09" db="EMBL/GenBank/DDBJ databases">
        <authorList>
            <person name="Magalhaes I.L.F."/>
            <person name="Oliveira U."/>
            <person name="Santos F.R."/>
            <person name="Vidigal T.H.D.A."/>
            <person name="Brescovit A.D."/>
            <person name="Santos A.J."/>
        </authorList>
    </citation>
    <scope>NUCLEOTIDE SEQUENCE</scope>
    <source>
        <tissue evidence="2">Shoot tissue taken approximately 20 cm above the soil surface</tissue>
    </source>
</reference>
<sequence>MKLCIRSDASVRALMHRHCKCRLSSSRNLCASSILFSPFFALLTSAAKLMIDGAFAGACTVCPFGDASPPRPRDGLEMLLLPRHGDGDRPGSLGDIGLSENDLRPDNGSGSPGSGSLRRRLLVSCQNLAGTLMPRRGGSPAPELLPDETLSVSEAERSGAAAAAGSDGESEVVESKAMERRRR</sequence>
<evidence type="ECO:0000256" key="1">
    <source>
        <dbReference type="SAM" id="MobiDB-lite"/>
    </source>
</evidence>
<proteinExistence type="predicted"/>